<comment type="caution">
    <text evidence="1">The sequence shown here is derived from an EMBL/GenBank/DDBJ whole genome shotgun (WGS) entry which is preliminary data.</text>
</comment>
<dbReference type="PANTHER" id="PTHR31876">
    <property type="entry name" value="COV-LIKE PROTEIN 1"/>
    <property type="match status" value="1"/>
</dbReference>
<dbReference type="AlphaFoldDB" id="A0A1C2FZE7"/>
<dbReference type="PANTHER" id="PTHR31876:SF26">
    <property type="entry name" value="PROTEIN LIKE COV 2"/>
    <property type="match status" value="1"/>
</dbReference>
<dbReference type="Proteomes" id="UP000253250">
    <property type="component" value="Unassembled WGS sequence"/>
</dbReference>
<accession>A0A1C2FZE7</accession>
<evidence type="ECO:0000313" key="2">
    <source>
        <dbReference type="Proteomes" id="UP000253250"/>
    </source>
</evidence>
<protein>
    <submittedName>
        <fullName evidence="1">DUF502 domain-containing protein</fullName>
    </submittedName>
</protein>
<dbReference type="STRING" id="163359.A9R16_01485"/>
<dbReference type="Pfam" id="PF04367">
    <property type="entry name" value="DUF502"/>
    <property type="match status" value="1"/>
</dbReference>
<dbReference type="InterPro" id="IPR007462">
    <property type="entry name" value="COV1-like"/>
</dbReference>
<dbReference type="EMBL" id="PSYR01000001">
    <property type="protein sequence ID" value="RCN59506.1"/>
    <property type="molecule type" value="Genomic_DNA"/>
</dbReference>
<keyword evidence="2" id="KW-1185">Reference proteome</keyword>
<proteinExistence type="predicted"/>
<reference evidence="1 2" key="1">
    <citation type="submission" date="2018-02" db="EMBL/GenBank/DDBJ databases">
        <title>Insights into the biology of acidophilic members of the Acidiferrobacteraceae family derived from comparative genomic analyses.</title>
        <authorList>
            <person name="Issotta F."/>
            <person name="Thyssen C."/>
            <person name="Mena C."/>
            <person name="Moya A."/>
            <person name="Bellenberg S."/>
            <person name="Sproer C."/>
            <person name="Covarrubias P.C."/>
            <person name="Sand W."/>
            <person name="Quatrini R."/>
            <person name="Vera M."/>
        </authorList>
    </citation>
    <scope>NUCLEOTIDE SEQUENCE [LARGE SCALE GENOMIC DNA]</scope>
    <source>
        <strain evidence="2">m-1</strain>
    </source>
</reference>
<organism evidence="1 2">
    <name type="scientific">Acidiferrobacter thiooxydans</name>
    <dbReference type="NCBI Taxonomy" id="163359"/>
    <lineage>
        <taxon>Bacteria</taxon>
        <taxon>Pseudomonadati</taxon>
        <taxon>Pseudomonadota</taxon>
        <taxon>Gammaproteobacteria</taxon>
        <taxon>Acidiferrobacterales</taxon>
        <taxon>Acidiferrobacteraceae</taxon>
        <taxon>Acidiferrobacter</taxon>
    </lineage>
</organism>
<sequence length="210" mass="22310">MRRYLTAGLLVWVPLGVTFLAVESLIDFANRLLGVLPADMQPGHWLGRDIPGLGVLLVLVAVMATGVVAANVIGQWLLAVGEALLARIPLVRSVYSSVKQLLESLMSGSGNSFRTVVLVPYPHPGSWTLAFLTGEGLPEAAALLGTELVSVFVPATPNPTSGFFLMVPRKDIVELRMSVDEGLRMILSMGMVVPGLPRKDAAPASKRATA</sequence>
<evidence type="ECO:0000313" key="1">
    <source>
        <dbReference type="EMBL" id="RCN59506.1"/>
    </source>
</evidence>
<dbReference type="OrthoDB" id="9780267at2"/>
<gene>
    <name evidence="1" type="ORF">C4900_03030</name>
</gene>
<name>A0A1C2FZE7_9GAMM</name>